<reference evidence="3 4" key="1">
    <citation type="submission" date="2019-11" db="EMBL/GenBank/DDBJ databases">
        <authorList>
            <person name="Im W.T."/>
        </authorList>
    </citation>
    <scope>NUCLEOTIDE SEQUENCE [LARGE SCALE GENOMIC DNA]</scope>
    <source>
        <strain evidence="3 4">SB-02</strain>
    </source>
</reference>
<dbReference type="EMBL" id="CP046566">
    <property type="protein sequence ID" value="QGW27451.1"/>
    <property type="molecule type" value="Genomic_DNA"/>
</dbReference>
<dbReference type="InterPro" id="IPR021868">
    <property type="entry name" value="Alpha_2_Macroglob_MG3"/>
</dbReference>
<dbReference type="AlphaFoldDB" id="A0A6I6GY37"/>
<feature type="domain" description="Alpha-2-macroglobulin bait region" evidence="2">
    <location>
        <begin position="932"/>
        <end position="1070"/>
    </location>
</feature>
<evidence type="ECO:0000313" key="3">
    <source>
        <dbReference type="EMBL" id="QGW27451.1"/>
    </source>
</evidence>
<dbReference type="GO" id="GO:0004866">
    <property type="term" value="F:endopeptidase inhibitor activity"/>
    <property type="evidence" value="ECO:0007669"/>
    <property type="project" value="InterPro"/>
</dbReference>
<dbReference type="InterPro" id="IPR002890">
    <property type="entry name" value="MG2"/>
</dbReference>
<dbReference type="PANTHER" id="PTHR40094:SF1">
    <property type="entry name" value="UBIQUITIN DOMAIN-CONTAINING PROTEIN"/>
    <property type="match status" value="1"/>
</dbReference>
<evidence type="ECO:0000259" key="2">
    <source>
        <dbReference type="SMART" id="SM01359"/>
    </source>
</evidence>
<gene>
    <name evidence="3" type="ORF">GLV81_04490</name>
</gene>
<evidence type="ECO:0000256" key="1">
    <source>
        <dbReference type="SAM" id="SignalP"/>
    </source>
</evidence>
<dbReference type="Gene3D" id="2.60.40.1930">
    <property type="match status" value="1"/>
</dbReference>
<organism evidence="3 4">
    <name type="scientific">Phnomibacter ginsenosidimutans</name>
    <dbReference type="NCBI Taxonomy" id="2676868"/>
    <lineage>
        <taxon>Bacteria</taxon>
        <taxon>Pseudomonadati</taxon>
        <taxon>Bacteroidota</taxon>
        <taxon>Chitinophagia</taxon>
        <taxon>Chitinophagales</taxon>
        <taxon>Chitinophagaceae</taxon>
        <taxon>Phnomibacter</taxon>
    </lineage>
</organism>
<dbReference type="SMART" id="SM01359">
    <property type="entry name" value="A2M_N_2"/>
    <property type="match status" value="1"/>
</dbReference>
<keyword evidence="4" id="KW-1185">Reference proteome</keyword>
<evidence type="ECO:0000313" key="4">
    <source>
        <dbReference type="Proteomes" id="UP000426027"/>
    </source>
</evidence>
<sequence>MNRFSAASLRWMMALLFVSAAIWSCNRNAVSLSYTNARDEVPQLGNLTFRFSAPLATDSMLNQWDSTEYVSFSPKIRGRFRWESRDQLVFSPAEPLPPASSFTASLNKVLLKRTDFTSIEEDDELTFKTADLKLENTHAFWTLPDGAAAAIPQIDLYFNYNVDPKALMDKLTAELDGNNVEVELITVSNESKVSVRLRNVKPEDKDLALQLSIAKGLVPDKGKNGTAKEEKIEAVLPSPFVLSINDVTAEHDGVQGSILIKTSQQLVAGQFASFIELSPTAAYSSQLTEDGLLITSEQFSVDNSYTLTFKKGLRGKVGGVLKENYSTSVAFGSLEPSLSFASSKAVYLGKNGAKNIEVRIANVPKIKVIVSKVYESNLLMAHRYGYYPKEQKGNEDEEDYYYYEEDGDAVLGDVVYESVIDTRSLPKYGSGRLFQFNLTDKLSDVKGIYHVKIRSTEDYWISDSRFVALSDVGLIAKQGVDKMLVFANSIQTAKAMSGVAVSVYGANNQLLGTATTNSDGVAEVPFARQEFSGFKPAMVIAKTGDDFNYLPFHNTAVNTSRFEVGGKRINSTGLDAFVYPERDIYRPGEKMNAAVVLRDRNWKSPGSIPIKMKVLMPNGKELTSLRKNLNAQGAAEVNVPLSASAITGTYVLEVYNGNDVLLASKNLKVETFMPDRIKVNANLDKESAMPGQSIQLNLQASNYFGPPAAGRKYECEIQVKQKHIAPAKYNKFDFDLSNERTIFDKVLREGLTNEQGIANTAFDVPAMYANLGVLEASFFSTVFDETGRPVNRVSRATIYTQSVLFGLGNTGWNYFPLRQNINFPVIAINSKEQVMNATAQIQVIKHEYRTVLSKSGSYFRYESQKESKVIASRTMQVSGEQSVFPFTPTTPGEYEIRIAAPGVSNYVSQRFYSYGAWGNADAAFEVNREGNVDISLDKNSYNNGETVKALFKTPFNGRMLVTVETDKVVSYQYVDVNNRNASLNLKIDDQYLPNAYISATLFKPHTVTDMPLTVAHGYANIKVEDKSKRMTVSIDAKKETRSRTHQKVTVKAAPNSMVTLAAVDNGVLAVSNFKTPDPFAHFFATRALSVNGYDLYPLLFPELRRTISSSGGDADLQLSQRQNPMPDKRVKLVSFWSGIRQTGSNGEATFEFDIPQFSGEVRLMAVACKDNQFGAAESNMKVADPLGGEYGIASLHEPW</sequence>
<name>A0A6I6GY37_9BACT</name>
<dbReference type="Gene3D" id="2.60.40.3710">
    <property type="match status" value="1"/>
</dbReference>
<dbReference type="InterPro" id="IPR051802">
    <property type="entry name" value="YfhM-like"/>
</dbReference>
<dbReference type="Pfam" id="PF07703">
    <property type="entry name" value="A2M_BRD"/>
    <property type="match status" value="1"/>
</dbReference>
<dbReference type="Pfam" id="PF17962">
    <property type="entry name" value="bMG6"/>
    <property type="match status" value="1"/>
</dbReference>
<proteinExistence type="predicted"/>
<dbReference type="KEGG" id="fls:GLV81_04490"/>
<feature type="signal peptide" evidence="1">
    <location>
        <begin position="1"/>
        <end position="20"/>
    </location>
</feature>
<dbReference type="Pfam" id="PF11974">
    <property type="entry name" value="bMG3"/>
    <property type="match status" value="1"/>
</dbReference>
<dbReference type="Proteomes" id="UP000426027">
    <property type="component" value="Chromosome"/>
</dbReference>
<dbReference type="Pfam" id="PF01835">
    <property type="entry name" value="MG2"/>
    <property type="match status" value="1"/>
</dbReference>
<dbReference type="InterPro" id="IPR041462">
    <property type="entry name" value="Bact_A2M_MG6"/>
</dbReference>
<protein>
    <recommendedName>
        <fullName evidence="2">Alpha-2-macroglobulin bait region domain-containing protein</fullName>
    </recommendedName>
</protein>
<keyword evidence="1" id="KW-0732">Signal</keyword>
<dbReference type="PANTHER" id="PTHR40094">
    <property type="entry name" value="ALPHA-2-MACROGLOBULIN HOMOLOG"/>
    <property type="match status" value="1"/>
</dbReference>
<dbReference type="InterPro" id="IPR011625">
    <property type="entry name" value="A2M_N_BRD"/>
</dbReference>
<dbReference type="Pfam" id="PF17972">
    <property type="entry name" value="bMG5"/>
    <property type="match status" value="1"/>
</dbReference>
<accession>A0A6I6GY37</accession>
<feature type="chain" id="PRO_5026283934" description="Alpha-2-macroglobulin bait region domain-containing protein" evidence="1">
    <location>
        <begin position="21"/>
        <end position="1199"/>
    </location>
</feature>
<dbReference type="RefSeq" id="WP_157477242.1">
    <property type="nucleotide sequence ID" value="NZ_CP046566.1"/>
</dbReference>
<dbReference type="InterPro" id="IPR041203">
    <property type="entry name" value="Bact_A2M_MG5"/>
</dbReference>